<keyword evidence="6 7" id="KW-0472">Membrane</keyword>
<dbReference type="Pfam" id="PF21088">
    <property type="entry name" value="MS_channel_1st"/>
    <property type="match status" value="1"/>
</dbReference>
<feature type="transmembrane region" description="Helical" evidence="7">
    <location>
        <begin position="103"/>
        <end position="132"/>
    </location>
</feature>
<feature type="transmembrane region" description="Helical" evidence="7">
    <location>
        <begin position="31"/>
        <end position="49"/>
    </location>
</feature>
<dbReference type="Proteomes" id="UP001446205">
    <property type="component" value="Unassembled WGS sequence"/>
</dbReference>
<dbReference type="RefSeq" id="WP_341370926.1">
    <property type="nucleotide sequence ID" value="NZ_JBBPCO010000008.1"/>
</dbReference>
<dbReference type="InterPro" id="IPR049142">
    <property type="entry name" value="MS_channel_1st"/>
</dbReference>
<name>A0ABU9DAW5_9PROT</name>
<evidence type="ECO:0000256" key="4">
    <source>
        <dbReference type="ARBA" id="ARBA00022692"/>
    </source>
</evidence>
<keyword evidence="4 7" id="KW-0812">Transmembrane</keyword>
<comment type="subcellular location">
    <subcellularLocation>
        <location evidence="1">Cell membrane</location>
        <topology evidence="1">Multi-pass membrane protein</topology>
    </subcellularLocation>
</comment>
<evidence type="ECO:0000259" key="8">
    <source>
        <dbReference type="Pfam" id="PF00924"/>
    </source>
</evidence>
<proteinExistence type="inferred from homology"/>
<comment type="similarity">
    <text evidence="2">Belongs to the MscS (TC 1.A.23) family.</text>
</comment>
<protein>
    <submittedName>
        <fullName evidence="11">Mechanosensitive ion channel domain-containing protein</fullName>
    </submittedName>
</protein>
<evidence type="ECO:0000256" key="1">
    <source>
        <dbReference type="ARBA" id="ARBA00004651"/>
    </source>
</evidence>
<dbReference type="EMBL" id="JBBPCO010000008">
    <property type="protein sequence ID" value="MEK8089868.1"/>
    <property type="molecule type" value="Genomic_DNA"/>
</dbReference>
<keyword evidence="12" id="KW-1185">Reference proteome</keyword>
<feature type="domain" description="Mechanosensitive ion channel MscS" evidence="8">
    <location>
        <begin position="119"/>
        <end position="186"/>
    </location>
</feature>
<evidence type="ECO:0000313" key="11">
    <source>
        <dbReference type="EMBL" id="MEK8089868.1"/>
    </source>
</evidence>
<organism evidence="11 12">
    <name type="scientific">Thermithiobacillus plumbiphilus</name>
    <dbReference type="NCBI Taxonomy" id="1729899"/>
    <lineage>
        <taxon>Bacteria</taxon>
        <taxon>Pseudomonadati</taxon>
        <taxon>Pseudomonadota</taxon>
        <taxon>Acidithiobacillia</taxon>
        <taxon>Acidithiobacillales</taxon>
        <taxon>Thermithiobacillaceae</taxon>
        <taxon>Thermithiobacillus</taxon>
    </lineage>
</organism>
<comment type="caution">
    <text evidence="11">The sequence shown here is derived from an EMBL/GenBank/DDBJ whole genome shotgun (WGS) entry which is preliminary data.</text>
</comment>
<evidence type="ECO:0000256" key="2">
    <source>
        <dbReference type="ARBA" id="ARBA00008017"/>
    </source>
</evidence>
<dbReference type="SUPFAM" id="SSF82689">
    <property type="entry name" value="Mechanosensitive channel protein MscS (YggB), C-terminal domain"/>
    <property type="match status" value="1"/>
</dbReference>
<dbReference type="SUPFAM" id="SSF82861">
    <property type="entry name" value="Mechanosensitive channel protein MscS (YggB), transmembrane region"/>
    <property type="match status" value="1"/>
</dbReference>
<evidence type="ECO:0000256" key="6">
    <source>
        <dbReference type="ARBA" id="ARBA00023136"/>
    </source>
</evidence>
<dbReference type="Pfam" id="PF00924">
    <property type="entry name" value="MS_channel_2nd"/>
    <property type="match status" value="1"/>
</dbReference>
<dbReference type="InterPro" id="IPR023408">
    <property type="entry name" value="MscS_beta-dom_sf"/>
</dbReference>
<dbReference type="Pfam" id="PF21082">
    <property type="entry name" value="MS_channel_3rd"/>
    <property type="match status" value="1"/>
</dbReference>
<dbReference type="InterPro" id="IPR010920">
    <property type="entry name" value="LSM_dom_sf"/>
</dbReference>
<feature type="transmembrane region" description="Helical" evidence="7">
    <location>
        <begin position="78"/>
        <end position="97"/>
    </location>
</feature>
<evidence type="ECO:0000256" key="5">
    <source>
        <dbReference type="ARBA" id="ARBA00022989"/>
    </source>
</evidence>
<dbReference type="InterPro" id="IPR049278">
    <property type="entry name" value="MS_channel_C"/>
</dbReference>
<dbReference type="Gene3D" id="2.30.30.60">
    <property type="match status" value="1"/>
</dbReference>
<evidence type="ECO:0000256" key="3">
    <source>
        <dbReference type="ARBA" id="ARBA00022475"/>
    </source>
</evidence>
<gene>
    <name evidence="11" type="ORF">WOB96_08810</name>
</gene>
<dbReference type="InterPro" id="IPR011066">
    <property type="entry name" value="MscS_channel_C_sf"/>
</dbReference>
<sequence>MSTSALSQPGWLSDAITIINYPLFQFGGVVIRPYGLLQFLLILFLGYWLSRAVRHAVTRLAADGTRFDPSAAYTLSRILHYAIVAIAIVVALSSLGVNLSHLAFLGGAVGVGLGFGLKNIFSNFISGIILLFEKTLKVGDFIELSSGTRGLVKEINVRFTRVTTNDGVDILVPNSDFINGQVVNWSFDELTRRIHIPFGVAYGSDRELVRRVVSEAAARLPGTDLHDRRAPQVWLVGFGDSALNFELVVWVDRQRMVSPGATQAAYTWAIAEALDQHGIEIPFPQRDLHIRSGLADLEHRRAEIPLPEQRLATK</sequence>
<feature type="domain" description="Mechanosensitive ion channel MscS C-terminal" evidence="9">
    <location>
        <begin position="196"/>
        <end position="281"/>
    </location>
</feature>
<dbReference type="InterPro" id="IPR052702">
    <property type="entry name" value="MscS-like_channel"/>
</dbReference>
<dbReference type="Gene3D" id="3.30.70.100">
    <property type="match status" value="1"/>
</dbReference>
<evidence type="ECO:0000313" key="12">
    <source>
        <dbReference type="Proteomes" id="UP001446205"/>
    </source>
</evidence>
<reference evidence="11 12" key="1">
    <citation type="submission" date="2024-04" db="EMBL/GenBank/DDBJ databases">
        <authorList>
            <person name="Abashina T."/>
            <person name="Shaikin A."/>
        </authorList>
    </citation>
    <scope>NUCLEOTIDE SEQUENCE [LARGE SCALE GENOMIC DNA]</scope>
    <source>
        <strain evidence="11 12">AAFK</strain>
    </source>
</reference>
<keyword evidence="5 7" id="KW-1133">Transmembrane helix</keyword>
<keyword evidence="3" id="KW-1003">Cell membrane</keyword>
<dbReference type="InterPro" id="IPR006685">
    <property type="entry name" value="MscS_channel_2nd"/>
</dbReference>
<evidence type="ECO:0000259" key="9">
    <source>
        <dbReference type="Pfam" id="PF21082"/>
    </source>
</evidence>
<dbReference type="PANTHER" id="PTHR30347:SF1">
    <property type="entry name" value="MECHANOSENSITIVE CHANNEL MSCK"/>
    <property type="match status" value="1"/>
</dbReference>
<evidence type="ECO:0000259" key="10">
    <source>
        <dbReference type="Pfam" id="PF21088"/>
    </source>
</evidence>
<dbReference type="InterPro" id="IPR011014">
    <property type="entry name" value="MscS_channel_TM-2"/>
</dbReference>
<dbReference type="PANTHER" id="PTHR30347">
    <property type="entry name" value="POTASSIUM CHANNEL RELATED"/>
    <property type="match status" value="1"/>
</dbReference>
<dbReference type="Gene3D" id="1.10.287.1260">
    <property type="match status" value="1"/>
</dbReference>
<feature type="domain" description="Mechanosensitive ion channel transmembrane helices 2/3" evidence="10">
    <location>
        <begin position="78"/>
        <end position="118"/>
    </location>
</feature>
<dbReference type="SUPFAM" id="SSF50182">
    <property type="entry name" value="Sm-like ribonucleoproteins"/>
    <property type="match status" value="1"/>
</dbReference>
<evidence type="ECO:0000256" key="7">
    <source>
        <dbReference type="SAM" id="Phobius"/>
    </source>
</evidence>
<accession>A0ABU9DAW5</accession>